<protein>
    <submittedName>
        <fullName evidence="1">Uncharacterized protein</fullName>
    </submittedName>
</protein>
<dbReference type="EMBL" id="QXQB01000002">
    <property type="protein sequence ID" value="RJX39527.1"/>
    <property type="molecule type" value="Genomic_DNA"/>
</dbReference>
<accession>A0A3A6PF02</accession>
<evidence type="ECO:0000313" key="1">
    <source>
        <dbReference type="EMBL" id="RJX39527.1"/>
    </source>
</evidence>
<reference evidence="1 2" key="1">
    <citation type="submission" date="2018-09" db="EMBL/GenBank/DDBJ databases">
        <title>Paenibacillus aracenensis nov. sp. isolated from a cave in southern Spain.</title>
        <authorList>
            <person name="Jurado V."/>
            <person name="Gutierrez-Patricio S."/>
            <person name="Gonzalez-Pimentel J.L."/>
            <person name="Miller A.Z."/>
            <person name="Laiz L."/>
            <person name="Saiz-Jimenez C."/>
        </authorList>
    </citation>
    <scope>NUCLEOTIDE SEQUENCE [LARGE SCALE GENOMIC DNA]</scope>
    <source>
        <strain evidence="1 2">JCM 19203</strain>
    </source>
</reference>
<proteinExistence type="predicted"/>
<dbReference type="OrthoDB" id="2960956at2"/>
<sequence>MTEECSVALIVERDWNKTMTSAAWAIHGAVSYTDKKHLTLTDVMGFTGHAFRMNIDPEIINIAAPTSFPGGYILRRNLCNLGYISNLADPLMPVPPEKLERVMALVQDSIDRGYPAISFDLFIPEFGLLYGYDDEQQLFYGKDASKDGTITYAKFAESSIDLLFVTTIGESLPHSKYEMLRMALDMIVTHARGKEWMHIFEGKFVQGLAGYDAWISVMERRNADEAGNCFNIEVVADAREFAARFLKEQAFRWDGSNIVERTVRNRMGEAAKHYEAVAVAFGELREMFPFPHGGTPKEPEAADRAIKLLKEAKAAETKGVEQLEALFYFMKEYYSETWIN</sequence>
<organism evidence="1 2">
    <name type="scientific">Paenibacillus pinisoli</name>
    <dbReference type="NCBI Taxonomy" id="1276110"/>
    <lineage>
        <taxon>Bacteria</taxon>
        <taxon>Bacillati</taxon>
        <taxon>Bacillota</taxon>
        <taxon>Bacilli</taxon>
        <taxon>Bacillales</taxon>
        <taxon>Paenibacillaceae</taxon>
        <taxon>Paenibacillus</taxon>
    </lineage>
</organism>
<dbReference type="AlphaFoldDB" id="A0A3A6PF02"/>
<comment type="caution">
    <text evidence="1">The sequence shown here is derived from an EMBL/GenBank/DDBJ whole genome shotgun (WGS) entry which is preliminary data.</text>
</comment>
<gene>
    <name evidence="1" type="ORF">D3P09_08885</name>
</gene>
<keyword evidence="2" id="KW-1185">Reference proteome</keyword>
<dbReference type="Proteomes" id="UP000267798">
    <property type="component" value="Unassembled WGS sequence"/>
</dbReference>
<name>A0A3A6PF02_9BACL</name>
<evidence type="ECO:0000313" key="2">
    <source>
        <dbReference type="Proteomes" id="UP000267798"/>
    </source>
</evidence>